<feature type="domain" description="DNA mismatch repair proteins mutS family" evidence="5">
    <location>
        <begin position="365"/>
        <end position="552"/>
    </location>
</feature>
<proteinExistence type="predicted"/>
<name>A0ABP7PEU3_9SPHI</name>
<keyword evidence="4" id="KW-0472">Membrane</keyword>
<organism evidence="6 7">
    <name type="scientific">Mucilaginibacter dorajii</name>
    <dbReference type="NCBI Taxonomy" id="692994"/>
    <lineage>
        <taxon>Bacteria</taxon>
        <taxon>Pseudomonadati</taxon>
        <taxon>Bacteroidota</taxon>
        <taxon>Sphingobacteriia</taxon>
        <taxon>Sphingobacteriales</taxon>
        <taxon>Sphingobacteriaceae</taxon>
        <taxon>Mucilaginibacter</taxon>
    </lineage>
</organism>
<feature type="transmembrane region" description="Helical" evidence="4">
    <location>
        <begin position="170"/>
        <end position="197"/>
    </location>
</feature>
<dbReference type="PANTHER" id="PTHR11361">
    <property type="entry name" value="DNA MISMATCH REPAIR PROTEIN MUTS FAMILY MEMBER"/>
    <property type="match status" value="1"/>
</dbReference>
<keyword evidence="7" id="KW-1185">Reference proteome</keyword>
<evidence type="ECO:0000256" key="1">
    <source>
        <dbReference type="ARBA" id="ARBA00022741"/>
    </source>
</evidence>
<dbReference type="RefSeq" id="WP_259092270.1">
    <property type="nucleotide sequence ID" value="NZ_BAAAZC010000008.1"/>
</dbReference>
<evidence type="ECO:0000256" key="3">
    <source>
        <dbReference type="ARBA" id="ARBA00023125"/>
    </source>
</evidence>
<reference evidence="7" key="1">
    <citation type="journal article" date="2019" name="Int. J. Syst. Evol. Microbiol.">
        <title>The Global Catalogue of Microorganisms (GCM) 10K type strain sequencing project: providing services to taxonomists for standard genome sequencing and annotation.</title>
        <authorList>
            <consortium name="The Broad Institute Genomics Platform"/>
            <consortium name="The Broad Institute Genome Sequencing Center for Infectious Disease"/>
            <person name="Wu L."/>
            <person name="Ma J."/>
        </authorList>
    </citation>
    <scope>NUCLEOTIDE SEQUENCE [LARGE SCALE GENOMIC DNA]</scope>
    <source>
        <strain evidence="7">JCM 16601</strain>
    </source>
</reference>
<keyword evidence="4" id="KW-1133">Transmembrane helix</keyword>
<dbReference type="Pfam" id="PF00488">
    <property type="entry name" value="MutS_V"/>
    <property type="match status" value="1"/>
</dbReference>
<dbReference type="PANTHER" id="PTHR11361:SF152">
    <property type="entry name" value="DNA MISMATCH REPAIR PROTEIN"/>
    <property type="match status" value="1"/>
</dbReference>
<keyword evidence="3" id="KW-0238">DNA-binding</keyword>
<dbReference type="Gene3D" id="3.40.50.300">
    <property type="entry name" value="P-loop containing nucleotide triphosphate hydrolases"/>
    <property type="match status" value="1"/>
</dbReference>
<feature type="transmembrane region" description="Helical" evidence="4">
    <location>
        <begin position="6"/>
        <end position="24"/>
    </location>
</feature>
<evidence type="ECO:0000259" key="5">
    <source>
        <dbReference type="SMART" id="SM00534"/>
    </source>
</evidence>
<keyword evidence="4" id="KW-0812">Transmembrane</keyword>
<dbReference type="Proteomes" id="UP001500742">
    <property type="component" value="Unassembled WGS sequence"/>
</dbReference>
<dbReference type="InterPro" id="IPR000432">
    <property type="entry name" value="DNA_mismatch_repair_MutS_C"/>
</dbReference>
<gene>
    <name evidence="6" type="ORF">GCM10022210_11150</name>
</gene>
<keyword evidence="2" id="KW-0067">ATP-binding</keyword>
<dbReference type="InterPro" id="IPR027417">
    <property type="entry name" value="P-loop_NTPase"/>
</dbReference>
<keyword evidence="1" id="KW-0547">Nucleotide-binding</keyword>
<dbReference type="SMART" id="SM00534">
    <property type="entry name" value="MUTSac"/>
    <property type="match status" value="1"/>
</dbReference>
<sequence length="560" mass="63155">MYYFLFTLIVLAIVLTISYIVSYFGKLRARERNLDKIKNKWAKPVSSKRNFDLIKIYLDADYSPQKLSDITAKDLDLNSVFNYIDRTNSKPGKQYLYKKLHLPQTSPDTLLQLDERIGIVNADTPNRELIELELSKLNHTNAYQIPNLFLKVHEPLFAPVMDIYIKIVPYLILAAVVSLLIIPNTISLVVLAVLFGYNVIFHFASKKKTTGYSASLPQLLIMHKVAVWLVKNAKTGNTDDIKKSLVNLVGLKRSLSVVNFESELVIDSGSPGYAVFQLIKTLFLLEPHIYTNSIKHIGRYRDDIEKVYNFVAEIDVLIAIQSVREGLPFYNKPGFIDQNAKMEITDLFHPLIERCVPNSLYTRADRGALITGSNMSGKTTFIKAIAINTLLAQTLFTSCAKAYKAPFLKIQTSIKITDSIEEQQSFFQAQASAILNIVEGSSSAEEIKSLVIIDEIFRGTNTIERIAAAKSVLSYITANDNFVFVSTHDLELAELLDEDFAIYSFEDSKSGRTLVFDYKLKEGLLKSKNGIAILASMGYPESVIEDAHIVSERMMLKYME</sequence>
<dbReference type="InterPro" id="IPR045076">
    <property type="entry name" value="MutS"/>
</dbReference>
<protein>
    <submittedName>
        <fullName evidence="6">MutS family DNA mismatch repair protein</fullName>
    </submittedName>
</protein>
<dbReference type="EMBL" id="BAAAZC010000008">
    <property type="protein sequence ID" value="GAA3964529.1"/>
    <property type="molecule type" value="Genomic_DNA"/>
</dbReference>
<evidence type="ECO:0000313" key="7">
    <source>
        <dbReference type="Proteomes" id="UP001500742"/>
    </source>
</evidence>
<evidence type="ECO:0000256" key="4">
    <source>
        <dbReference type="SAM" id="Phobius"/>
    </source>
</evidence>
<evidence type="ECO:0000313" key="6">
    <source>
        <dbReference type="EMBL" id="GAA3964529.1"/>
    </source>
</evidence>
<dbReference type="SUPFAM" id="SSF52540">
    <property type="entry name" value="P-loop containing nucleoside triphosphate hydrolases"/>
    <property type="match status" value="1"/>
</dbReference>
<evidence type="ECO:0000256" key="2">
    <source>
        <dbReference type="ARBA" id="ARBA00022840"/>
    </source>
</evidence>
<comment type="caution">
    <text evidence="6">The sequence shown here is derived from an EMBL/GenBank/DDBJ whole genome shotgun (WGS) entry which is preliminary data.</text>
</comment>
<accession>A0ABP7PEU3</accession>